<evidence type="ECO:0000313" key="9">
    <source>
        <dbReference type="EMBL" id="MFI1966491.1"/>
    </source>
</evidence>
<proteinExistence type="inferred from homology"/>
<dbReference type="RefSeq" id="WP_079101072.1">
    <property type="nucleotide sequence ID" value="NZ_JBIRWE010000009.1"/>
</dbReference>
<evidence type="ECO:0000256" key="2">
    <source>
        <dbReference type="ARBA" id="ARBA00022630"/>
    </source>
</evidence>
<dbReference type="Gene3D" id="1.20.140.10">
    <property type="entry name" value="Butyryl-CoA Dehydrogenase, subunit A, domain 3"/>
    <property type="match status" value="1"/>
</dbReference>
<gene>
    <name evidence="9" type="ORF">ACH429_20670</name>
</gene>
<protein>
    <submittedName>
        <fullName evidence="9">Acyl-CoA dehydrogenase family protein</fullName>
        <ecNumber evidence="9">1.-.-.-</ecNumber>
    </submittedName>
</protein>
<keyword evidence="2 5" id="KW-0285">Flavoprotein</keyword>
<dbReference type="EC" id="1.-.-.-" evidence="9"/>
<comment type="caution">
    <text evidence="9">The sequence shown here is derived from an EMBL/GenBank/DDBJ whole genome shotgun (WGS) entry which is preliminary data.</text>
</comment>
<dbReference type="Pfam" id="PF02770">
    <property type="entry name" value="Acyl-CoA_dh_M"/>
    <property type="match status" value="1"/>
</dbReference>
<name>A0ABW7UV78_9ACTN</name>
<organism evidence="9 10">
    <name type="scientific">Streptomyces pathocidini</name>
    <dbReference type="NCBI Taxonomy" id="1650571"/>
    <lineage>
        <taxon>Bacteria</taxon>
        <taxon>Bacillati</taxon>
        <taxon>Actinomycetota</taxon>
        <taxon>Actinomycetes</taxon>
        <taxon>Kitasatosporales</taxon>
        <taxon>Streptomycetaceae</taxon>
        <taxon>Streptomyces</taxon>
    </lineage>
</organism>
<dbReference type="Proteomes" id="UP001611548">
    <property type="component" value="Unassembled WGS sequence"/>
</dbReference>
<evidence type="ECO:0000259" key="7">
    <source>
        <dbReference type="Pfam" id="PF00441"/>
    </source>
</evidence>
<dbReference type="InterPro" id="IPR009100">
    <property type="entry name" value="AcylCoA_DH/oxidase_NM_dom_sf"/>
</dbReference>
<evidence type="ECO:0000259" key="8">
    <source>
        <dbReference type="Pfam" id="PF02770"/>
    </source>
</evidence>
<evidence type="ECO:0000256" key="6">
    <source>
        <dbReference type="SAM" id="MobiDB-lite"/>
    </source>
</evidence>
<evidence type="ECO:0000313" key="10">
    <source>
        <dbReference type="Proteomes" id="UP001611548"/>
    </source>
</evidence>
<dbReference type="InterPro" id="IPR050741">
    <property type="entry name" value="Acyl-CoA_dehydrogenase"/>
</dbReference>
<dbReference type="InterPro" id="IPR036250">
    <property type="entry name" value="AcylCo_DH-like_C"/>
</dbReference>
<accession>A0ABW7UV78</accession>
<dbReference type="PANTHER" id="PTHR48083:SF28">
    <property type="entry name" value="ACYL-COA DEHYDROGENASE FAMILY PROTEIN (AFU_ORTHOLOGUE AFUA_6G10880)-RELATED"/>
    <property type="match status" value="1"/>
</dbReference>
<dbReference type="InterPro" id="IPR046373">
    <property type="entry name" value="Acyl-CoA_Oxase/DH_mid-dom_sf"/>
</dbReference>
<comment type="cofactor">
    <cofactor evidence="5">
        <name>FAD</name>
        <dbReference type="ChEBI" id="CHEBI:57692"/>
    </cofactor>
</comment>
<dbReference type="SUPFAM" id="SSF47203">
    <property type="entry name" value="Acyl-CoA dehydrogenase C-terminal domain-like"/>
    <property type="match status" value="1"/>
</dbReference>
<dbReference type="PANTHER" id="PTHR48083">
    <property type="entry name" value="MEDIUM-CHAIN SPECIFIC ACYL-COA DEHYDROGENASE, MITOCHONDRIAL-RELATED"/>
    <property type="match status" value="1"/>
</dbReference>
<evidence type="ECO:0000256" key="3">
    <source>
        <dbReference type="ARBA" id="ARBA00022827"/>
    </source>
</evidence>
<dbReference type="InterPro" id="IPR006091">
    <property type="entry name" value="Acyl-CoA_Oxase/DH_mid-dom"/>
</dbReference>
<feature type="domain" description="Acyl-CoA oxidase/dehydrogenase middle" evidence="8">
    <location>
        <begin position="128"/>
        <end position="221"/>
    </location>
</feature>
<evidence type="ECO:0000256" key="5">
    <source>
        <dbReference type="RuleBase" id="RU362125"/>
    </source>
</evidence>
<keyword evidence="10" id="KW-1185">Reference proteome</keyword>
<sequence length="504" mass="51461">MPETASAREHGARPGSQAAPPPSPPHSQPDFDALDALPRTATGRELWTALGAAGLTAWCYRDSGTVASGVHPDRLARVLAAADARFAIPTTLSASVQLATALPVLATDPRPLARRELARAVAGESAVALAATDVTAGTDLTALRTEARISDDGVEVHGAKAWIANTTTADHFLVLARHRTGRHFTHFTWVLVPADAPGVTVRPADSALFGSSGVGDVEFDGVRLGREHLVGRTGMGLPAFARHIATERLAGALWGTALCRRALEDTHRHLTTRAHGDGTLWELDAVRQRFAACLVRVRELHALSRQLGDRVAYAYDTGAAATLKAAAGATVGHVLGECAQLWGAAGFTTGGIQETRAQAALFGIGGGATEVVLSAVADTAETILAELANDLAGPGEDAPACGGALPKAAATGPEQGTDVPRPGLGLPRPGGGEPADGLTCPGGGASVWGGAPLDVGEAGPEQGAEARQPGLGLPRPENGQPAPGGGQLPPPARQNLPHQRGAGR</sequence>
<keyword evidence="3 5" id="KW-0274">FAD</keyword>
<dbReference type="EMBL" id="JBIRWE010000009">
    <property type="protein sequence ID" value="MFI1966491.1"/>
    <property type="molecule type" value="Genomic_DNA"/>
</dbReference>
<dbReference type="GO" id="GO:0016491">
    <property type="term" value="F:oxidoreductase activity"/>
    <property type="evidence" value="ECO:0007669"/>
    <property type="project" value="UniProtKB-KW"/>
</dbReference>
<dbReference type="InterPro" id="IPR009075">
    <property type="entry name" value="AcylCo_DH/oxidase_C"/>
</dbReference>
<feature type="compositionally biased region" description="Basic and acidic residues" evidence="6">
    <location>
        <begin position="1"/>
        <end position="12"/>
    </location>
</feature>
<keyword evidence="4 5" id="KW-0560">Oxidoreductase</keyword>
<evidence type="ECO:0000256" key="4">
    <source>
        <dbReference type="ARBA" id="ARBA00023002"/>
    </source>
</evidence>
<dbReference type="Gene3D" id="2.40.110.10">
    <property type="entry name" value="Butyryl-CoA Dehydrogenase, subunit A, domain 2"/>
    <property type="match status" value="1"/>
</dbReference>
<dbReference type="CDD" id="cd00567">
    <property type="entry name" value="ACAD"/>
    <property type="match status" value="1"/>
</dbReference>
<reference evidence="9 10" key="1">
    <citation type="submission" date="2024-10" db="EMBL/GenBank/DDBJ databases">
        <title>The Natural Products Discovery Center: Release of the First 8490 Sequenced Strains for Exploring Actinobacteria Biosynthetic Diversity.</title>
        <authorList>
            <person name="Kalkreuter E."/>
            <person name="Kautsar S.A."/>
            <person name="Yang D."/>
            <person name="Bader C.D."/>
            <person name="Teijaro C.N."/>
            <person name="Fluegel L."/>
            <person name="Davis C.M."/>
            <person name="Simpson J.R."/>
            <person name="Lauterbach L."/>
            <person name="Steele A.D."/>
            <person name="Gui C."/>
            <person name="Meng S."/>
            <person name="Li G."/>
            <person name="Viehrig K."/>
            <person name="Ye F."/>
            <person name="Su P."/>
            <person name="Kiefer A.F."/>
            <person name="Nichols A."/>
            <person name="Cepeda A.J."/>
            <person name="Yan W."/>
            <person name="Fan B."/>
            <person name="Jiang Y."/>
            <person name="Adhikari A."/>
            <person name="Zheng C.-J."/>
            <person name="Schuster L."/>
            <person name="Cowan T.M."/>
            <person name="Smanski M.J."/>
            <person name="Chevrette M.G."/>
            <person name="De Carvalho L.P.S."/>
            <person name="Shen B."/>
        </authorList>
    </citation>
    <scope>NUCLEOTIDE SEQUENCE [LARGE SCALE GENOMIC DNA]</scope>
    <source>
        <strain evidence="9 10">NPDC020327</strain>
    </source>
</reference>
<feature type="compositionally biased region" description="Gly residues" evidence="6">
    <location>
        <begin position="428"/>
        <end position="447"/>
    </location>
</feature>
<feature type="region of interest" description="Disordered" evidence="6">
    <location>
        <begin position="394"/>
        <end position="504"/>
    </location>
</feature>
<evidence type="ECO:0000256" key="1">
    <source>
        <dbReference type="ARBA" id="ARBA00009347"/>
    </source>
</evidence>
<feature type="domain" description="Acyl-CoA dehydrogenase/oxidase C-terminal" evidence="7">
    <location>
        <begin position="234"/>
        <end position="378"/>
    </location>
</feature>
<feature type="region of interest" description="Disordered" evidence="6">
    <location>
        <begin position="1"/>
        <end position="30"/>
    </location>
</feature>
<comment type="similarity">
    <text evidence="1 5">Belongs to the acyl-CoA dehydrogenase family.</text>
</comment>
<dbReference type="Pfam" id="PF00441">
    <property type="entry name" value="Acyl-CoA_dh_1"/>
    <property type="match status" value="1"/>
</dbReference>
<dbReference type="SUPFAM" id="SSF56645">
    <property type="entry name" value="Acyl-CoA dehydrogenase NM domain-like"/>
    <property type="match status" value="1"/>
</dbReference>